<dbReference type="SUPFAM" id="SSF55486">
    <property type="entry name" value="Metalloproteases ('zincins'), catalytic domain"/>
    <property type="match status" value="1"/>
</dbReference>
<dbReference type="InterPro" id="IPR024079">
    <property type="entry name" value="MetalloPept_cat_dom_sf"/>
</dbReference>
<dbReference type="Gene3D" id="3.40.390.10">
    <property type="entry name" value="Collagenase (Catalytic Domain)"/>
    <property type="match status" value="1"/>
</dbReference>
<gene>
    <name evidence="6" type="ORF">E6Q51_00875</name>
</gene>
<sequence length="227" mass="24778">MTAPNPYTTSEITVFDASSSSNNSYVNILLLGNKWGGPIGSGATIYYSFPFSRSNEYWSQDPINGYGILDAPADFKADYVSLKPLTSSQQNGISLALNAWGNVANLNFVKVDETPTSVGDIRFGFTKDGAMSPETYAYTYTVDPSLYEYSGIWPYTRSGDIWFNQTQPDAAGNNFSTGALGYFVGLHELGHGLGLDHSFAEEDGDVGLPTNIDYFQYTVMSYSDRPG</sequence>
<dbReference type="AlphaFoldDB" id="A0A5C7WMJ0"/>
<accession>A0A5C7WMJ0</accession>
<dbReference type="Pfam" id="PF00413">
    <property type="entry name" value="Peptidase_M10"/>
    <property type="match status" value="1"/>
</dbReference>
<dbReference type="InterPro" id="IPR034033">
    <property type="entry name" value="Serralysin-like"/>
</dbReference>
<name>A0A5C7WMJ0_METME</name>
<dbReference type="InterPro" id="IPR006026">
    <property type="entry name" value="Peptidase_Metallo"/>
</dbReference>
<protein>
    <submittedName>
        <fullName evidence="6">Matrixin family metalloprotease</fullName>
    </submittedName>
</protein>
<feature type="domain" description="Peptidase metallopeptidase" evidence="5">
    <location>
        <begin position="31"/>
        <end position="221"/>
    </location>
</feature>
<reference evidence="6 7" key="1">
    <citation type="submission" date="2018-09" db="EMBL/GenBank/DDBJ databases">
        <title>Metagenome Assembled Genomes from an Advanced Water Purification Facility.</title>
        <authorList>
            <person name="Stamps B.W."/>
            <person name="Spear J.R."/>
        </authorList>
    </citation>
    <scope>NUCLEOTIDE SEQUENCE [LARGE SCALE GENOMIC DNA]</scope>
    <source>
        <strain evidence="6">Bin_42_2</strain>
    </source>
</reference>
<evidence type="ECO:0000256" key="4">
    <source>
        <dbReference type="ARBA" id="ARBA00022833"/>
    </source>
</evidence>
<keyword evidence="1 6" id="KW-0645">Protease</keyword>
<dbReference type="GO" id="GO:0031012">
    <property type="term" value="C:extracellular matrix"/>
    <property type="evidence" value="ECO:0007669"/>
    <property type="project" value="InterPro"/>
</dbReference>
<dbReference type="InterPro" id="IPR001818">
    <property type="entry name" value="Pept_M10_metallopeptidase"/>
</dbReference>
<comment type="caution">
    <text evidence="6">The sequence shown here is derived from an EMBL/GenBank/DDBJ whole genome shotgun (WGS) entry which is preliminary data.</text>
</comment>
<evidence type="ECO:0000256" key="2">
    <source>
        <dbReference type="ARBA" id="ARBA00022723"/>
    </source>
</evidence>
<dbReference type="SMART" id="SM00235">
    <property type="entry name" value="ZnMc"/>
    <property type="match status" value="1"/>
</dbReference>
<keyword evidence="6" id="KW-0482">Metalloprotease</keyword>
<keyword evidence="3" id="KW-0378">Hydrolase</keyword>
<dbReference type="GO" id="GO:0006508">
    <property type="term" value="P:proteolysis"/>
    <property type="evidence" value="ECO:0007669"/>
    <property type="project" value="UniProtKB-KW"/>
</dbReference>
<dbReference type="Proteomes" id="UP000321374">
    <property type="component" value="Unassembled WGS sequence"/>
</dbReference>
<organism evidence="6 7">
    <name type="scientific">Methylophilus methylotrophus</name>
    <name type="common">Bacterium W3A1</name>
    <dbReference type="NCBI Taxonomy" id="17"/>
    <lineage>
        <taxon>Bacteria</taxon>
        <taxon>Pseudomonadati</taxon>
        <taxon>Pseudomonadota</taxon>
        <taxon>Betaproteobacteria</taxon>
        <taxon>Nitrosomonadales</taxon>
        <taxon>Methylophilaceae</taxon>
        <taxon>Methylophilus</taxon>
    </lineage>
</organism>
<dbReference type="GO" id="GO:0008270">
    <property type="term" value="F:zinc ion binding"/>
    <property type="evidence" value="ECO:0007669"/>
    <property type="project" value="InterPro"/>
</dbReference>
<evidence type="ECO:0000313" key="7">
    <source>
        <dbReference type="Proteomes" id="UP000321374"/>
    </source>
</evidence>
<keyword evidence="4" id="KW-0862">Zinc</keyword>
<evidence type="ECO:0000313" key="6">
    <source>
        <dbReference type="EMBL" id="TXI38566.1"/>
    </source>
</evidence>
<dbReference type="CDD" id="cd04277">
    <property type="entry name" value="ZnMc_serralysin_like"/>
    <property type="match status" value="1"/>
</dbReference>
<dbReference type="EMBL" id="SSGG01000016">
    <property type="protein sequence ID" value="TXI38566.1"/>
    <property type="molecule type" value="Genomic_DNA"/>
</dbReference>
<evidence type="ECO:0000256" key="3">
    <source>
        <dbReference type="ARBA" id="ARBA00022801"/>
    </source>
</evidence>
<evidence type="ECO:0000256" key="1">
    <source>
        <dbReference type="ARBA" id="ARBA00022670"/>
    </source>
</evidence>
<dbReference type="GO" id="GO:0004222">
    <property type="term" value="F:metalloendopeptidase activity"/>
    <property type="evidence" value="ECO:0007669"/>
    <property type="project" value="InterPro"/>
</dbReference>
<evidence type="ECO:0000259" key="5">
    <source>
        <dbReference type="SMART" id="SM00235"/>
    </source>
</evidence>
<proteinExistence type="predicted"/>
<keyword evidence="2" id="KW-0479">Metal-binding</keyword>